<feature type="binding site" evidence="10">
    <location>
        <position position="271"/>
    </location>
    <ligand>
        <name>substrate</name>
    </ligand>
</feature>
<evidence type="ECO:0000256" key="9">
    <source>
        <dbReference type="ARBA" id="ARBA00023285"/>
    </source>
</evidence>
<evidence type="ECO:0000256" key="3">
    <source>
        <dbReference type="ARBA" id="ARBA00022833"/>
    </source>
</evidence>
<dbReference type="GO" id="GO:0008270">
    <property type="term" value="F:zinc ion binding"/>
    <property type="evidence" value="ECO:0007669"/>
    <property type="project" value="UniProtKB-UniRule"/>
</dbReference>
<keyword evidence="3 10" id="KW-0862">Zinc</keyword>
<comment type="miscellaneous">
    <text evidence="10">The active site is located at the dimer interface.</text>
</comment>
<dbReference type="PANTHER" id="PTHR30004:SF5">
    <property type="entry name" value="4-HYDROXYTHREONINE-4-PHOSPHATE DEHYDROGENASE"/>
    <property type="match status" value="1"/>
</dbReference>
<protein>
    <recommendedName>
        <fullName evidence="10">4-hydroxythreonine-4-phosphate dehydrogenase</fullName>
        <ecNumber evidence="10">1.1.1.262</ecNumber>
    </recommendedName>
    <alternativeName>
        <fullName evidence="10">4-(phosphohydroxy)-L-threonine dehydrogenase</fullName>
    </alternativeName>
</protein>
<feature type="binding site" evidence="10">
    <location>
        <position position="208"/>
    </location>
    <ligand>
        <name>a divalent metal cation</name>
        <dbReference type="ChEBI" id="CHEBI:60240"/>
        <note>ligand shared between dimeric partners</note>
    </ligand>
</feature>
<feature type="binding site" evidence="10">
    <location>
        <position position="135"/>
    </location>
    <ligand>
        <name>substrate</name>
    </ligand>
</feature>
<dbReference type="AlphaFoldDB" id="A0A1I0ASW3"/>
<proteinExistence type="inferred from homology"/>
<keyword evidence="5 10" id="KW-0521">NADP</keyword>
<evidence type="ECO:0000256" key="6">
    <source>
        <dbReference type="ARBA" id="ARBA00023002"/>
    </source>
</evidence>
<dbReference type="PANTHER" id="PTHR30004">
    <property type="entry name" value="4-HYDROXYTHREONINE-4-PHOSPHATE DEHYDROGENASE"/>
    <property type="match status" value="1"/>
</dbReference>
<comment type="pathway">
    <text evidence="10">Cofactor biosynthesis; pyridoxine 5'-phosphate biosynthesis; pyridoxine 5'-phosphate from D-erythrose 4-phosphate: step 4/5.</text>
</comment>
<dbReference type="GO" id="GO:0008615">
    <property type="term" value="P:pyridoxine biosynthetic process"/>
    <property type="evidence" value="ECO:0007669"/>
    <property type="project" value="UniProtKB-UniRule"/>
</dbReference>
<keyword evidence="7 10" id="KW-0520">NAD</keyword>
<dbReference type="GO" id="GO:0000287">
    <property type="term" value="F:magnesium ion binding"/>
    <property type="evidence" value="ECO:0007669"/>
    <property type="project" value="UniProtKB-UniRule"/>
</dbReference>
<dbReference type="Proteomes" id="UP000183339">
    <property type="component" value="Unassembled WGS sequence"/>
</dbReference>
<evidence type="ECO:0000256" key="4">
    <source>
        <dbReference type="ARBA" id="ARBA00022842"/>
    </source>
</evidence>
<dbReference type="EC" id="1.1.1.262" evidence="10"/>
<dbReference type="GO" id="GO:0050570">
    <property type="term" value="F:4-hydroxythreonine-4-phosphate dehydrogenase activity"/>
    <property type="evidence" value="ECO:0007669"/>
    <property type="project" value="UniProtKB-UniRule"/>
</dbReference>
<dbReference type="EMBL" id="FOHI01000002">
    <property type="protein sequence ID" value="SES96854.1"/>
    <property type="molecule type" value="Genomic_DNA"/>
</dbReference>
<comment type="subunit">
    <text evidence="10">Homodimer.</text>
</comment>
<keyword evidence="9 10" id="KW-0170">Cobalt</keyword>
<sequence>MNNPKLALTAGEPAGIGPDLCVQIAQLGLPFKLIVIADRELLQERARLLRLPLTITDYSSRTELRPDEGILHVLHIPLAETAPPGKLDAANAPYVLKTLERAVAGCINGEFDAMVTAPVHKGIINDAGISFTGHTEYLAQLTNVRPVMMLAGGGMRVTLATTHLPLKDVASAITSDAVEQKLRVIEHDLVNRFGIPKPRIAVAGLNPHAGESGHLGREEIDIIIPSLDKLRAAGMNLLGPLPADTLFNPSKLKDYDCIFAMYHDQGLPVLKHASFGTAVNVTLGLPIIRTSVDHGTALELAGTGKADPGSLVAAIEMAASLVAHQR</sequence>
<comment type="similarity">
    <text evidence="10">Belongs to the PdxA family.</text>
</comment>
<dbReference type="UniPathway" id="UPA00244">
    <property type="reaction ID" value="UER00312"/>
</dbReference>
<keyword evidence="4 10" id="KW-0460">Magnesium</keyword>
<evidence type="ECO:0000256" key="1">
    <source>
        <dbReference type="ARBA" id="ARBA00022490"/>
    </source>
</evidence>
<keyword evidence="8 10" id="KW-0664">Pyridoxine biosynthesis</keyword>
<dbReference type="InterPro" id="IPR037510">
    <property type="entry name" value="PdxA"/>
</dbReference>
<feature type="binding site" evidence="10">
    <location>
        <position position="280"/>
    </location>
    <ligand>
        <name>substrate</name>
    </ligand>
</feature>
<evidence type="ECO:0000256" key="5">
    <source>
        <dbReference type="ARBA" id="ARBA00022857"/>
    </source>
</evidence>
<dbReference type="GO" id="GO:0050897">
    <property type="term" value="F:cobalt ion binding"/>
    <property type="evidence" value="ECO:0007669"/>
    <property type="project" value="UniProtKB-UniRule"/>
</dbReference>
<comment type="function">
    <text evidence="10">Catalyzes the NAD(P)-dependent oxidation of 4-(phosphooxy)-L-threonine (HTP) into 2-amino-3-oxo-4-(phosphooxy)butyric acid which spontaneously decarboxylates to form 3-amino-2-oxopropyl phosphate (AHAP).</text>
</comment>
<evidence type="ECO:0000256" key="2">
    <source>
        <dbReference type="ARBA" id="ARBA00022723"/>
    </source>
</evidence>
<evidence type="ECO:0000313" key="12">
    <source>
        <dbReference type="Proteomes" id="UP000183339"/>
    </source>
</evidence>
<dbReference type="OrthoDB" id="9801783at2"/>
<dbReference type="SUPFAM" id="SSF53659">
    <property type="entry name" value="Isocitrate/Isopropylmalate dehydrogenase-like"/>
    <property type="match status" value="1"/>
</dbReference>
<dbReference type="InterPro" id="IPR005255">
    <property type="entry name" value="PdxA_fam"/>
</dbReference>
<feature type="binding site" evidence="10">
    <location>
        <position position="134"/>
    </location>
    <ligand>
        <name>substrate</name>
    </ligand>
</feature>
<dbReference type="Pfam" id="PF04166">
    <property type="entry name" value="PdxA"/>
    <property type="match status" value="1"/>
</dbReference>
<dbReference type="RefSeq" id="WP_074705372.1">
    <property type="nucleotide sequence ID" value="NZ_FOHI01000002.1"/>
</dbReference>
<evidence type="ECO:0000256" key="10">
    <source>
        <dbReference type="HAMAP-Rule" id="MF_00536"/>
    </source>
</evidence>
<gene>
    <name evidence="10" type="primary">pdxA</name>
    <name evidence="11" type="ORF">SAMN05216412_102362</name>
</gene>
<comment type="catalytic activity">
    <reaction evidence="10">
        <text>4-(phosphooxy)-L-threonine + NAD(+) = 3-amino-2-oxopropyl phosphate + CO2 + NADH</text>
        <dbReference type="Rhea" id="RHEA:32275"/>
        <dbReference type="ChEBI" id="CHEBI:16526"/>
        <dbReference type="ChEBI" id="CHEBI:57279"/>
        <dbReference type="ChEBI" id="CHEBI:57540"/>
        <dbReference type="ChEBI" id="CHEBI:57945"/>
        <dbReference type="ChEBI" id="CHEBI:58452"/>
        <dbReference type="EC" id="1.1.1.262"/>
    </reaction>
</comment>
<dbReference type="Gene3D" id="3.40.718.10">
    <property type="entry name" value="Isopropylmalate Dehydrogenase"/>
    <property type="match status" value="1"/>
</dbReference>
<reference evidence="11 12" key="1">
    <citation type="submission" date="2016-10" db="EMBL/GenBank/DDBJ databases">
        <authorList>
            <person name="de Groot N.N."/>
        </authorList>
    </citation>
    <scope>NUCLEOTIDE SEQUENCE [LARGE SCALE GENOMIC DNA]</scope>
    <source>
        <strain evidence="11 12">Nl7</strain>
    </source>
</reference>
<evidence type="ECO:0000256" key="8">
    <source>
        <dbReference type="ARBA" id="ARBA00023096"/>
    </source>
</evidence>
<feature type="binding site" evidence="10">
    <location>
        <position position="289"/>
    </location>
    <ligand>
        <name>substrate</name>
    </ligand>
</feature>
<keyword evidence="6 10" id="KW-0560">Oxidoreductase</keyword>
<organism evidence="11 12">
    <name type="scientific">Nitrosospira multiformis</name>
    <dbReference type="NCBI Taxonomy" id="1231"/>
    <lineage>
        <taxon>Bacteria</taxon>
        <taxon>Pseudomonadati</taxon>
        <taxon>Pseudomonadota</taxon>
        <taxon>Betaproteobacteria</taxon>
        <taxon>Nitrosomonadales</taxon>
        <taxon>Nitrosomonadaceae</taxon>
        <taxon>Nitrosospira</taxon>
    </lineage>
</organism>
<dbReference type="NCBIfam" id="TIGR00557">
    <property type="entry name" value="pdxA"/>
    <property type="match status" value="1"/>
</dbReference>
<name>A0A1I0ASW3_9PROT</name>
<evidence type="ECO:0000313" key="11">
    <source>
        <dbReference type="EMBL" id="SES96854.1"/>
    </source>
</evidence>
<dbReference type="GO" id="GO:0051287">
    <property type="term" value="F:NAD binding"/>
    <property type="evidence" value="ECO:0007669"/>
    <property type="project" value="InterPro"/>
</dbReference>
<evidence type="ECO:0000256" key="7">
    <source>
        <dbReference type="ARBA" id="ARBA00023027"/>
    </source>
</evidence>
<comment type="cofactor">
    <cofactor evidence="10">
        <name>Zn(2+)</name>
        <dbReference type="ChEBI" id="CHEBI:29105"/>
    </cofactor>
    <cofactor evidence="10">
        <name>Mg(2+)</name>
        <dbReference type="ChEBI" id="CHEBI:18420"/>
    </cofactor>
    <cofactor evidence="10">
        <name>Co(2+)</name>
        <dbReference type="ChEBI" id="CHEBI:48828"/>
    </cofactor>
    <text evidence="10">Binds 1 divalent metal cation per subunit. Can use ions such as Zn(2+), Mg(2+) or Co(2+).</text>
</comment>
<dbReference type="GO" id="GO:0042823">
    <property type="term" value="P:pyridoxal phosphate biosynthetic process"/>
    <property type="evidence" value="ECO:0007669"/>
    <property type="project" value="UniProtKB-UniRule"/>
</dbReference>
<feature type="binding site" evidence="10">
    <location>
        <position position="263"/>
    </location>
    <ligand>
        <name>a divalent metal cation</name>
        <dbReference type="ChEBI" id="CHEBI:60240"/>
        <note>ligand shared between dimeric partners</note>
    </ligand>
</feature>
<accession>A0A1I0ASW3</accession>
<keyword evidence="1 10" id="KW-0963">Cytoplasm</keyword>
<feature type="binding site" evidence="10">
    <location>
        <position position="163"/>
    </location>
    <ligand>
        <name>a divalent metal cation</name>
        <dbReference type="ChEBI" id="CHEBI:60240"/>
        <note>ligand shared between dimeric partners</note>
    </ligand>
</feature>
<keyword evidence="2 10" id="KW-0479">Metal-binding</keyword>
<dbReference type="HAMAP" id="MF_00536">
    <property type="entry name" value="PdxA"/>
    <property type="match status" value="1"/>
</dbReference>
<dbReference type="GO" id="GO:0005737">
    <property type="term" value="C:cytoplasm"/>
    <property type="evidence" value="ECO:0007669"/>
    <property type="project" value="UniProtKB-SubCell"/>
</dbReference>
<comment type="subcellular location">
    <subcellularLocation>
        <location evidence="10">Cytoplasm</location>
    </subcellularLocation>
</comment>